<dbReference type="InterPro" id="IPR036390">
    <property type="entry name" value="WH_DNA-bd_sf"/>
</dbReference>
<dbReference type="RefSeq" id="WP_105742942.1">
    <property type="nucleotide sequence ID" value="NZ_PVBR01000011.1"/>
</dbReference>
<keyword evidence="2" id="KW-1185">Reference proteome</keyword>
<reference evidence="1 2" key="1">
    <citation type="submission" date="2018-02" db="EMBL/GenBank/DDBJ databases">
        <title>The draft genome of Phyllobacterium sp. 1N-3.</title>
        <authorList>
            <person name="Liu L."/>
            <person name="Li L."/>
            <person name="Zhang X."/>
            <person name="Wang T."/>
            <person name="Liang L."/>
        </authorList>
    </citation>
    <scope>NUCLEOTIDE SEQUENCE [LARGE SCALE GENOMIC DNA]</scope>
    <source>
        <strain evidence="1 2">1N-3</strain>
    </source>
</reference>
<dbReference type="EMBL" id="PVBR01000011">
    <property type="protein sequence ID" value="PRD42610.1"/>
    <property type="molecule type" value="Genomic_DNA"/>
</dbReference>
<protein>
    <submittedName>
        <fullName evidence="1">Transcriptional regulator</fullName>
    </submittedName>
</protein>
<gene>
    <name evidence="1" type="ORF">C5748_16120</name>
</gene>
<dbReference type="InterPro" id="IPR036388">
    <property type="entry name" value="WH-like_DNA-bd_sf"/>
</dbReference>
<dbReference type="GO" id="GO:0005829">
    <property type="term" value="C:cytosol"/>
    <property type="evidence" value="ECO:0007669"/>
    <property type="project" value="TreeGrafter"/>
</dbReference>
<sequence length="144" mass="15777">MNKDTRLSDVLHVLLHLGQVTEPVTSEVLARSMGTNPAVFRRTMAGLRRAGHVRSGKGHGGGWQLARPLHEISLLAVYEALGRPNLFAIGNRSDHPDCLVERNVNAAMADTMARAEALLVERFRDVTLDTLVPGKPEPLSVHCR</sequence>
<dbReference type="PANTHER" id="PTHR33221">
    <property type="entry name" value="WINGED HELIX-TURN-HELIX TRANSCRIPTIONAL REGULATOR, RRF2 FAMILY"/>
    <property type="match status" value="1"/>
</dbReference>
<dbReference type="Pfam" id="PF02082">
    <property type="entry name" value="Rrf2"/>
    <property type="match status" value="1"/>
</dbReference>
<dbReference type="AlphaFoldDB" id="A0A2S9IQ21"/>
<organism evidence="1 2">
    <name type="scientific">Phyllobacterium phragmitis</name>
    <dbReference type="NCBI Taxonomy" id="2670329"/>
    <lineage>
        <taxon>Bacteria</taxon>
        <taxon>Pseudomonadati</taxon>
        <taxon>Pseudomonadota</taxon>
        <taxon>Alphaproteobacteria</taxon>
        <taxon>Hyphomicrobiales</taxon>
        <taxon>Phyllobacteriaceae</taxon>
        <taxon>Phyllobacterium</taxon>
    </lineage>
</organism>
<dbReference type="InterPro" id="IPR000944">
    <property type="entry name" value="Tscrpt_reg_Rrf2"/>
</dbReference>
<dbReference type="SUPFAM" id="SSF46785">
    <property type="entry name" value="Winged helix' DNA-binding domain"/>
    <property type="match status" value="1"/>
</dbReference>
<evidence type="ECO:0000313" key="1">
    <source>
        <dbReference type="EMBL" id="PRD42610.1"/>
    </source>
</evidence>
<dbReference type="PANTHER" id="PTHR33221:SF15">
    <property type="entry name" value="HTH-TYPE TRANSCRIPTIONAL REGULATOR YWGB-RELATED"/>
    <property type="match status" value="1"/>
</dbReference>
<dbReference type="Gene3D" id="1.10.10.10">
    <property type="entry name" value="Winged helix-like DNA-binding domain superfamily/Winged helix DNA-binding domain"/>
    <property type="match status" value="1"/>
</dbReference>
<name>A0A2S9IQ21_9HYPH</name>
<accession>A0A2S9IQ21</accession>
<dbReference type="GO" id="GO:0003700">
    <property type="term" value="F:DNA-binding transcription factor activity"/>
    <property type="evidence" value="ECO:0007669"/>
    <property type="project" value="TreeGrafter"/>
</dbReference>
<proteinExistence type="predicted"/>
<dbReference type="Proteomes" id="UP000239434">
    <property type="component" value="Unassembled WGS sequence"/>
</dbReference>
<evidence type="ECO:0000313" key="2">
    <source>
        <dbReference type="Proteomes" id="UP000239434"/>
    </source>
</evidence>
<dbReference type="PROSITE" id="PS51197">
    <property type="entry name" value="HTH_RRF2_2"/>
    <property type="match status" value="1"/>
</dbReference>
<comment type="caution">
    <text evidence="1">The sequence shown here is derived from an EMBL/GenBank/DDBJ whole genome shotgun (WGS) entry which is preliminary data.</text>
</comment>